<evidence type="ECO:0000313" key="4">
    <source>
        <dbReference type="Proteomes" id="UP000199051"/>
    </source>
</evidence>
<dbReference type="Gene3D" id="1.10.287.1060">
    <property type="entry name" value="ESAT-6-like"/>
    <property type="match status" value="1"/>
</dbReference>
<evidence type="ECO:0000256" key="2">
    <source>
        <dbReference type="SAM" id="MobiDB-lite"/>
    </source>
</evidence>
<dbReference type="AlphaFoldDB" id="A0A1H9S2A3"/>
<protein>
    <recommendedName>
        <fullName evidence="1">ESAT-6-like protein</fullName>
    </recommendedName>
</protein>
<dbReference type="Proteomes" id="UP000199051">
    <property type="component" value="Unassembled WGS sequence"/>
</dbReference>
<comment type="similarity">
    <text evidence="1">Belongs to the WXG100 family.</text>
</comment>
<dbReference type="EMBL" id="FOGI01000005">
    <property type="protein sequence ID" value="SER78269.1"/>
    <property type="molecule type" value="Genomic_DNA"/>
</dbReference>
<name>A0A1H9S2A3_9PSEU</name>
<dbReference type="SUPFAM" id="SSF140453">
    <property type="entry name" value="EsxAB dimer-like"/>
    <property type="match status" value="1"/>
</dbReference>
<dbReference type="InterPro" id="IPR010310">
    <property type="entry name" value="T7SS_ESAT-6-like"/>
</dbReference>
<feature type="region of interest" description="Disordered" evidence="2">
    <location>
        <begin position="83"/>
        <end position="103"/>
    </location>
</feature>
<dbReference type="NCBIfam" id="TIGR03930">
    <property type="entry name" value="WXG100_ESAT6"/>
    <property type="match status" value="1"/>
</dbReference>
<organism evidence="3 4">
    <name type="scientific">Actinokineospora terrae</name>
    <dbReference type="NCBI Taxonomy" id="155974"/>
    <lineage>
        <taxon>Bacteria</taxon>
        <taxon>Bacillati</taxon>
        <taxon>Actinomycetota</taxon>
        <taxon>Actinomycetes</taxon>
        <taxon>Pseudonocardiales</taxon>
        <taxon>Pseudonocardiaceae</taxon>
        <taxon>Actinokineospora</taxon>
    </lineage>
</organism>
<keyword evidence="4" id="KW-1185">Reference proteome</keyword>
<dbReference type="InterPro" id="IPR036689">
    <property type="entry name" value="ESAT-6-like_sf"/>
</dbReference>
<dbReference type="STRING" id="155974.SAMN04487818_105200"/>
<accession>A0A1H9S2A3</accession>
<gene>
    <name evidence="3" type="ORF">SAMN04487818_105200</name>
</gene>
<sequence>MSGYGITPEEMAKAAVDVDNVNEESQNSLKSLGSALQPLHDNWSGNAARAFATLMQRYNDDANKLHTALEAISQQLKESNAAYVRQEEESSSSLSNITSVLGG</sequence>
<dbReference type="RefSeq" id="WP_092777730.1">
    <property type="nucleotide sequence ID" value="NZ_FOGI01000005.1"/>
</dbReference>
<reference evidence="4" key="1">
    <citation type="submission" date="2016-10" db="EMBL/GenBank/DDBJ databases">
        <authorList>
            <person name="Varghese N."/>
            <person name="Submissions S."/>
        </authorList>
    </citation>
    <scope>NUCLEOTIDE SEQUENCE [LARGE SCALE GENOMIC DNA]</scope>
    <source>
        <strain evidence="4">DSM 44260</strain>
    </source>
</reference>
<evidence type="ECO:0000313" key="3">
    <source>
        <dbReference type="EMBL" id="SER78269.1"/>
    </source>
</evidence>
<evidence type="ECO:0000256" key="1">
    <source>
        <dbReference type="RuleBase" id="RU362001"/>
    </source>
</evidence>
<dbReference type="Pfam" id="PF06013">
    <property type="entry name" value="WXG100"/>
    <property type="match status" value="1"/>
</dbReference>
<proteinExistence type="inferred from homology"/>